<dbReference type="EMBL" id="ABDG02000018">
    <property type="protein sequence ID" value="EHK48514.1"/>
    <property type="molecule type" value="Genomic_DNA"/>
</dbReference>
<keyword evidence="2" id="KW-1185">Reference proteome</keyword>
<sequence length="313" mass="35286">MVLARDTCRDFLQRNVEEHSLERFFSSEQLDEIAETAELKLDELKVLAEGHFSEEELEKYAFAMLLLSLYQVHVLLDDTGSMHEGTRIATIHATIRGIITIDSRIIEKGIRVHYINENDPPEPVSSAADFESLWTSIQFKGPTKLGTVLKEKVWLPIIEDESQFTRPCLIYTITDGEPTHEPREALQESILECRQRLEDMGFSPASIAFGLVQVGEDLEARAFLEELMNIPELEDHIDVVNENDILENKFRASQGIPEELAGALYLELLVGAIERDGSRAKMCPQGHPNWLVAVFISIGEIKSVNVPSSINAR</sequence>
<dbReference type="SUPFAM" id="SSF53300">
    <property type="entry name" value="vWA-like"/>
    <property type="match status" value="1"/>
</dbReference>
<evidence type="ECO:0008006" key="3">
    <source>
        <dbReference type="Google" id="ProtNLM"/>
    </source>
</evidence>
<dbReference type="HOGENOM" id="CLU_866405_0_0_1"/>
<organism evidence="1 2">
    <name type="scientific">Hypocrea atroviridis (strain ATCC 20476 / IMI 206040)</name>
    <name type="common">Trichoderma atroviride</name>
    <dbReference type="NCBI Taxonomy" id="452589"/>
    <lineage>
        <taxon>Eukaryota</taxon>
        <taxon>Fungi</taxon>
        <taxon>Dikarya</taxon>
        <taxon>Ascomycota</taxon>
        <taxon>Pezizomycotina</taxon>
        <taxon>Sordariomycetes</taxon>
        <taxon>Hypocreomycetidae</taxon>
        <taxon>Hypocreales</taxon>
        <taxon>Hypocreaceae</taxon>
        <taxon>Trichoderma</taxon>
    </lineage>
</organism>
<proteinExistence type="predicted"/>
<comment type="caution">
    <text evidence="1">The sequence shown here is derived from an EMBL/GenBank/DDBJ whole genome shotgun (WGS) entry which is preliminary data.</text>
</comment>
<dbReference type="RefSeq" id="XP_013946680.1">
    <property type="nucleotide sequence ID" value="XM_014091205.1"/>
</dbReference>
<dbReference type="PANTHER" id="PTHR34706:SF1">
    <property type="entry name" value="VWFA DOMAIN-CONTAINING PROTEIN"/>
    <property type="match status" value="1"/>
</dbReference>
<dbReference type="PANTHER" id="PTHR34706">
    <property type="entry name" value="SLR1338 PROTEIN"/>
    <property type="match status" value="1"/>
</dbReference>
<dbReference type="KEGG" id="tatv:25786627"/>
<dbReference type="OrthoDB" id="2142040at2759"/>
<dbReference type="InterPro" id="IPR036465">
    <property type="entry name" value="vWFA_dom_sf"/>
</dbReference>
<dbReference type="GeneID" id="25786627"/>
<evidence type="ECO:0000313" key="2">
    <source>
        <dbReference type="Proteomes" id="UP000005426"/>
    </source>
</evidence>
<gene>
    <name evidence="1" type="ORF">TRIATDRAFT_93972</name>
</gene>
<dbReference type="Proteomes" id="UP000005426">
    <property type="component" value="Unassembled WGS sequence"/>
</dbReference>
<dbReference type="OMA" id="NIRNADQ"/>
<dbReference type="eggNOG" id="ENOG502QUI6">
    <property type="taxonomic scope" value="Eukaryota"/>
</dbReference>
<accession>G9NKU2</accession>
<dbReference type="STRING" id="452589.G9NKU2"/>
<protein>
    <recommendedName>
        <fullName evidence="3">VWFA domain-containing protein</fullName>
    </recommendedName>
</protein>
<reference evidence="1 2" key="1">
    <citation type="journal article" date="2011" name="Genome Biol.">
        <title>Comparative genome sequence analysis underscores mycoparasitism as the ancestral life style of Trichoderma.</title>
        <authorList>
            <person name="Kubicek C.P."/>
            <person name="Herrera-Estrella A."/>
            <person name="Seidl-Seiboth V."/>
            <person name="Martinez D.A."/>
            <person name="Druzhinina I.S."/>
            <person name="Thon M."/>
            <person name="Zeilinger S."/>
            <person name="Casas-Flores S."/>
            <person name="Horwitz B.A."/>
            <person name="Mukherjee P.K."/>
            <person name="Mukherjee M."/>
            <person name="Kredics L."/>
            <person name="Alcaraz L.D."/>
            <person name="Aerts A."/>
            <person name="Antal Z."/>
            <person name="Atanasova L."/>
            <person name="Cervantes-Badillo M.G."/>
            <person name="Challacombe J."/>
            <person name="Chertkov O."/>
            <person name="McCluskey K."/>
            <person name="Coulpier F."/>
            <person name="Deshpande N."/>
            <person name="von Doehren H."/>
            <person name="Ebbole D.J."/>
            <person name="Esquivel-Naranjo E.U."/>
            <person name="Fekete E."/>
            <person name="Flipphi M."/>
            <person name="Glaser F."/>
            <person name="Gomez-Rodriguez E.Y."/>
            <person name="Gruber S."/>
            <person name="Han C."/>
            <person name="Henrissat B."/>
            <person name="Hermosa R."/>
            <person name="Hernandez-Onate M."/>
            <person name="Karaffa L."/>
            <person name="Kosti I."/>
            <person name="Le Crom S."/>
            <person name="Lindquist E."/>
            <person name="Lucas S."/>
            <person name="Luebeck M."/>
            <person name="Luebeck P.S."/>
            <person name="Margeot A."/>
            <person name="Metz B."/>
            <person name="Misra M."/>
            <person name="Nevalainen H."/>
            <person name="Omann M."/>
            <person name="Packer N."/>
            <person name="Perrone G."/>
            <person name="Uresti-Rivera E.E."/>
            <person name="Salamov A."/>
            <person name="Schmoll M."/>
            <person name="Seiboth B."/>
            <person name="Shapiro H."/>
            <person name="Sukno S."/>
            <person name="Tamayo-Ramos J.A."/>
            <person name="Tisch D."/>
            <person name="Wiest A."/>
            <person name="Wilkinson H.H."/>
            <person name="Zhang M."/>
            <person name="Coutinho P.M."/>
            <person name="Kenerley C.M."/>
            <person name="Monte E."/>
            <person name="Baker S.E."/>
            <person name="Grigoriev I.V."/>
        </authorList>
    </citation>
    <scope>NUCLEOTIDE SEQUENCE [LARGE SCALE GENOMIC DNA]</scope>
    <source>
        <strain evidence="2">ATCC 20476 / IMI 206040</strain>
    </source>
</reference>
<name>G9NKU2_HYPAI</name>
<dbReference type="AlphaFoldDB" id="G9NKU2"/>
<evidence type="ECO:0000313" key="1">
    <source>
        <dbReference type="EMBL" id="EHK48514.1"/>
    </source>
</evidence>